<dbReference type="SUPFAM" id="SSF51092">
    <property type="entry name" value="Vitelline membrane outer protein-I (VMO-I)"/>
    <property type="match status" value="2"/>
</dbReference>
<comment type="caution">
    <text evidence="2">The sequence shown here is derived from an EMBL/GenBank/DDBJ whole genome shotgun (WGS) entry which is preliminary data.</text>
</comment>
<evidence type="ECO:0000313" key="3">
    <source>
        <dbReference type="Proteomes" id="UP000018936"/>
    </source>
</evidence>
<dbReference type="EMBL" id="AZIM01007935">
    <property type="protein sequence ID" value="ETE57677.1"/>
    <property type="molecule type" value="Genomic_DNA"/>
</dbReference>
<dbReference type="PANTHER" id="PTHR18841">
    <property type="entry name" value="VITELLINE MEMBRANE OUTER LAYER PROTEIN I-RELATED"/>
    <property type="match status" value="1"/>
</dbReference>
<name>V8N7Z0_OPHHA</name>
<dbReference type="GO" id="GO:0005615">
    <property type="term" value="C:extracellular space"/>
    <property type="evidence" value="ECO:0007669"/>
    <property type="project" value="TreeGrafter"/>
</dbReference>
<dbReference type="InterPro" id="IPR036706">
    <property type="entry name" value="VOMI_sf"/>
</dbReference>
<evidence type="ECO:0000256" key="1">
    <source>
        <dbReference type="SAM" id="SignalP"/>
    </source>
</evidence>
<dbReference type="Proteomes" id="UP000018936">
    <property type="component" value="Unassembled WGS sequence"/>
</dbReference>
<accession>V8N7Z0</accession>
<feature type="chain" id="PRO_5004770543" evidence="1">
    <location>
        <begin position="23"/>
        <end position="238"/>
    </location>
</feature>
<dbReference type="OrthoDB" id="6344411at2759"/>
<gene>
    <name evidence="2" type="primary">VMO1</name>
    <name evidence="2" type="ORF">L345_16605</name>
</gene>
<proteinExistence type="predicted"/>
<keyword evidence="1" id="KW-0732">Signal</keyword>
<sequence length="238" mass="25909">MGFSASTALFLAISCCLWNSEARKYSFMLSVLNGGSWGEWGPASFCEKGYAHGFSLKVEEKQEGSDDTALNGIRLYCTDGTAIESKVGNLDQKTILPHSTALLLTISWCLWNSEARKYSDMLSVPNGVYLGELGQNAFCDKGYAHGFSLKGTWTKVQFCTTGYLISFSLRVQQCHQVGDETTANNIQFTCSDGAGLMGLGMSWGEWGPYSQRCLSGGICGMRTRVEDKQGIGDDTALN</sequence>
<dbReference type="Pfam" id="PF03762">
    <property type="entry name" value="VOMI"/>
    <property type="match status" value="2"/>
</dbReference>
<keyword evidence="3" id="KW-1185">Reference proteome</keyword>
<dbReference type="PANTHER" id="PTHR18841:SF2">
    <property type="entry name" value="VITELLINE MEMBRANE OUTER LAYER PROTEIN 1 HOMOLOG"/>
    <property type="match status" value="1"/>
</dbReference>
<dbReference type="Gene3D" id="2.100.10.20">
    <property type="entry name" value="Vitelline membrane outer layer protein I (VOMI)"/>
    <property type="match status" value="2"/>
</dbReference>
<feature type="non-terminal residue" evidence="2">
    <location>
        <position position="238"/>
    </location>
</feature>
<reference evidence="2 3" key="1">
    <citation type="journal article" date="2013" name="Proc. Natl. Acad. Sci. U.S.A.">
        <title>The king cobra genome reveals dynamic gene evolution and adaptation in the snake venom system.</title>
        <authorList>
            <person name="Vonk F.J."/>
            <person name="Casewell N.R."/>
            <person name="Henkel C.V."/>
            <person name="Heimberg A.M."/>
            <person name="Jansen H.J."/>
            <person name="McCleary R.J."/>
            <person name="Kerkkamp H.M."/>
            <person name="Vos R.A."/>
            <person name="Guerreiro I."/>
            <person name="Calvete J.J."/>
            <person name="Wuster W."/>
            <person name="Woods A.E."/>
            <person name="Logan J.M."/>
            <person name="Harrison R.A."/>
            <person name="Castoe T.A."/>
            <person name="de Koning A.P."/>
            <person name="Pollock D.D."/>
            <person name="Yandell M."/>
            <person name="Calderon D."/>
            <person name="Renjifo C."/>
            <person name="Currier R.B."/>
            <person name="Salgado D."/>
            <person name="Pla D."/>
            <person name="Sanz L."/>
            <person name="Hyder A.S."/>
            <person name="Ribeiro J.M."/>
            <person name="Arntzen J.W."/>
            <person name="van den Thillart G.E."/>
            <person name="Boetzer M."/>
            <person name="Pirovano W."/>
            <person name="Dirks R.P."/>
            <person name="Spaink H.P."/>
            <person name="Duboule D."/>
            <person name="McGlinn E."/>
            <person name="Kini R.M."/>
            <person name="Richardson M.K."/>
        </authorList>
    </citation>
    <scope>NUCLEOTIDE SEQUENCE</scope>
    <source>
        <tissue evidence="2">Blood</tissue>
    </source>
</reference>
<dbReference type="AlphaFoldDB" id="V8N7Z0"/>
<feature type="signal peptide" evidence="1">
    <location>
        <begin position="1"/>
        <end position="22"/>
    </location>
</feature>
<dbReference type="InterPro" id="IPR005515">
    <property type="entry name" value="VOMI"/>
</dbReference>
<evidence type="ECO:0000313" key="2">
    <source>
        <dbReference type="EMBL" id="ETE57677.1"/>
    </source>
</evidence>
<protein>
    <submittedName>
        <fullName evidence="2">Vitelline membrane outer layer protein 1</fullName>
    </submittedName>
</protein>
<organism evidence="2 3">
    <name type="scientific">Ophiophagus hannah</name>
    <name type="common">King cobra</name>
    <name type="synonym">Naja hannah</name>
    <dbReference type="NCBI Taxonomy" id="8665"/>
    <lineage>
        <taxon>Eukaryota</taxon>
        <taxon>Metazoa</taxon>
        <taxon>Chordata</taxon>
        <taxon>Craniata</taxon>
        <taxon>Vertebrata</taxon>
        <taxon>Euteleostomi</taxon>
        <taxon>Lepidosauria</taxon>
        <taxon>Squamata</taxon>
        <taxon>Bifurcata</taxon>
        <taxon>Unidentata</taxon>
        <taxon>Episquamata</taxon>
        <taxon>Toxicofera</taxon>
        <taxon>Serpentes</taxon>
        <taxon>Colubroidea</taxon>
        <taxon>Elapidae</taxon>
        <taxon>Elapinae</taxon>
        <taxon>Ophiophagus</taxon>
    </lineage>
</organism>